<feature type="domain" description="Bacterial surface antigen (D15)" evidence="3">
    <location>
        <begin position="270"/>
        <end position="576"/>
    </location>
</feature>
<dbReference type="RefSeq" id="WP_099152489.1">
    <property type="nucleotide sequence ID" value="NZ_PDUD01000027.1"/>
</dbReference>
<evidence type="ECO:0000259" key="4">
    <source>
        <dbReference type="Pfam" id="PF07244"/>
    </source>
</evidence>
<accession>A0A2D0N8L1</accession>
<evidence type="ECO:0000313" key="5">
    <source>
        <dbReference type="EMBL" id="PHN04103.1"/>
    </source>
</evidence>
<evidence type="ECO:0000256" key="2">
    <source>
        <dbReference type="ARBA" id="ARBA00023136"/>
    </source>
</evidence>
<dbReference type="Proteomes" id="UP000223913">
    <property type="component" value="Unassembled WGS sequence"/>
</dbReference>
<name>A0A2D0N8L1_FLAN2</name>
<evidence type="ECO:0008006" key="7">
    <source>
        <dbReference type="Google" id="ProtNLM"/>
    </source>
</evidence>
<dbReference type="Gene3D" id="2.40.160.50">
    <property type="entry name" value="membrane protein fhac: a member of the omp85/tpsb transporter family"/>
    <property type="match status" value="1"/>
</dbReference>
<dbReference type="AlphaFoldDB" id="A0A2D0N8L1"/>
<dbReference type="GO" id="GO:0008320">
    <property type="term" value="F:protein transmembrane transporter activity"/>
    <property type="evidence" value="ECO:0007669"/>
    <property type="project" value="TreeGrafter"/>
</dbReference>
<evidence type="ECO:0000259" key="3">
    <source>
        <dbReference type="Pfam" id="PF01103"/>
    </source>
</evidence>
<comment type="subcellular location">
    <subcellularLocation>
        <location evidence="1">Membrane</location>
    </subcellularLocation>
</comment>
<evidence type="ECO:0000256" key="1">
    <source>
        <dbReference type="ARBA" id="ARBA00004370"/>
    </source>
</evidence>
<dbReference type="GO" id="GO:0046819">
    <property type="term" value="P:protein secretion by the type V secretion system"/>
    <property type="evidence" value="ECO:0007669"/>
    <property type="project" value="TreeGrafter"/>
</dbReference>
<gene>
    <name evidence="5" type="ORF">CRP01_23180</name>
</gene>
<keyword evidence="2" id="KW-0472">Membrane</keyword>
<dbReference type="InterPro" id="IPR000184">
    <property type="entry name" value="Bac_surfAg_D15"/>
</dbReference>
<protein>
    <recommendedName>
        <fullName evidence="7">Bacterial surface antigen (D15) domain-containing protein</fullName>
    </recommendedName>
</protein>
<keyword evidence="6" id="KW-1185">Reference proteome</keyword>
<dbReference type="InterPro" id="IPR051544">
    <property type="entry name" value="TPS_OM_transporter"/>
</dbReference>
<dbReference type="PANTHER" id="PTHR34597">
    <property type="entry name" value="SLR1661 PROTEIN"/>
    <property type="match status" value="1"/>
</dbReference>
<dbReference type="PANTHER" id="PTHR34597:SF3">
    <property type="entry name" value="OUTER MEMBRANE TRANSPORTER CDIB"/>
    <property type="match status" value="1"/>
</dbReference>
<dbReference type="Pfam" id="PF07244">
    <property type="entry name" value="POTRA"/>
    <property type="match status" value="1"/>
</dbReference>
<reference evidence="5 6" key="1">
    <citation type="submission" date="2017-10" db="EMBL/GenBank/DDBJ databases">
        <title>The draft genome sequence of Lewinella nigricans NBRC 102662.</title>
        <authorList>
            <person name="Wang K."/>
        </authorList>
    </citation>
    <scope>NUCLEOTIDE SEQUENCE [LARGE SCALE GENOMIC DNA]</scope>
    <source>
        <strain evidence="5 6">NBRC 102662</strain>
    </source>
</reference>
<dbReference type="InterPro" id="IPR010827">
    <property type="entry name" value="BamA/TamA_POTRA"/>
</dbReference>
<dbReference type="EMBL" id="PDUD01000027">
    <property type="protein sequence ID" value="PHN04103.1"/>
    <property type="molecule type" value="Genomic_DNA"/>
</dbReference>
<evidence type="ECO:0000313" key="6">
    <source>
        <dbReference type="Proteomes" id="UP000223913"/>
    </source>
</evidence>
<dbReference type="Pfam" id="PF01103">
    <property type="entry name" value="Omp85"/>
    <property type="match status" value="1"/>
</dbReference>
<proteinExistence type="predicted"/>
<dbReference type="GO" id="GO:0019867">
    <property type="term" value="C:outer membrane"/>
    <property type="evidence" value="ECO:0007669"/>
    <property type="project" value="InterPro"/>
</dbReference>
<comment type="caution">
    <text evidence="5">The sequence shown here is derived from an EMBL/GenBank/DDBJ whole genome shotgun (WGS) entry which is preliminary data.</text>
</comment>
<sequence length="581" mass="66201">MLLPFRGTGQSDYQLRVVTTDQFTPLPEELTRDLPVRFSDTLALKSALQTWVLELHGRSYLEASVDTLMRVADEYIAFLHLGDRYQWAALTNGNVDPVFLDKVGFRERLYSNRPFAYRQVQDLLESLLHYAENNGYPFAKVYLDSIRTEPGRISALVKMDKGPLITIGEIEVVGDLRLSPVYLSRYLGFSAGDLYNREKVLRIRERLRELPFVTIQSDPVVAFRGETANIRLALANRSASRFDFLIGVLPNSQQSGRLLITGDFTAELQNQFGVGERLYVAFEQLRPQTQELNLQFNYPYLLDLPFGTDLSFELYKRDTSYLDLNLDFGLQYLLDGRDYLKAYGNSYSSTLLTVDTQRIRRTGVLPDTLDVRRTGFGLEYFHEALDYRFNPRKGWSLFLRGGAAIRRLPRNNLISQLDIADPYDDLPERSFQYRILSRISAYLPLFRQSTLKMQVQGGYIISNLGLLANEQFRIGGAKLLRGFDEEFIFASNYTVATLEYRLLIGQNAYLYTFGDLARVDNRTVKTLPGTNSVNFPYGLGAGITFETAVGLFGINLAFGADRNTQIDLGAPKVHFGYVSRF</sequence>
<dbReference type="OrthoDB" id="9811416at2"/>
<organism evidence="5 6">
    <name type="scientific">Flavilitoribacter nigricans (strain ATCC 23147 / DSM 23189 / NBRC 102662 / NCIMB 1420 / SS-2)</name>
    <name type="common">Lewinella nigricans</name>
    <dbReference type="NCBI Taxonomy" id="1122177"/>
    <lineage>
        <taxon>Bacteria</taxon>
        <taxon>Pseudomonadati</taxon>
        <taxon>Bacteroidota</taxon>
        <taxon>Saprospiria</taxon>
        <taxon>Saprospirales</taxon>
        <taxon>Lewinellaceae</taxon>
        <taxon>Flavilitoribacter</taxon>
    </lineage>
</organism>
<dbReference type="Gene3D" id="3.10.20.310">
    <property type="entry name" value="membrane protein fhac"/>
    <property type="match status" value="1"/>
</dbReference>
<feature type="domain" description="POTRA" evidence="4">
    <location>
        <begin position="166"/>
        <end position="213"/>
    </location>
</feature>
<dbReference type="GO" id="GO:0098046">
    <property type="term" value="C:type V protein secretion system complex"/>
    <property type="evidence" value="ECO:0007669"/>
    <property type="project" value="TreeGrafter"/>
</dbReference>